<dbReference type="AlphaFoldDB" id="A0A9J6CAT8"/>
<evidence type="ECO:0000256" key="1">
    <source>
        <dbReference type="SAM" id="Phobius"/>
    </source>
</evidence>
<evidence type="ECO:0000313" key="3">
    <source>
        <dbReference type="Proteomes" id="UP001107558"/>
    </source>
</evidence>
<feature type="transmembrane region" description="Helical" evidence="1">
    <location>
        <begin position="12"/>
        <end position="34"/>
    </location>
</feature>
<evidence type="ECO:0000313" key="2">
    <source>
        <dbReference type="EMBL" id="KAG5678718.1"/>
    </source>
</evidence>
<dbReference type="Proteomes" id="UP001107558">
    <property type="component" value="Chromosome 2"/>
</dbReference>
<dbReference type="OrthoDB" id="10395175at2759"/>
<protein>
    <submittedName>
        <fullName evidence="2">Uncharacterized protein</fullName>
    </submittedName>
</protein>
<keyword evidence="3" id="KW-1185">Reference proteome</keyword>
<comment type="caution">
    <text evidence="2">The sequence shown here is derived from an EMBL/GenBank/DDBJ whole genome shotgun (WGS) entry which is preliminary data.</text>
</comment>
<proteinExistence type="predicted"/>
<gene>
    <name evidence="2" type="ORF">PVAND_008366</name>
</gene>
<keyword evidence="1" id="KW-0472">Membrane</keyword>
<feature type="transmembrane region" description="Helical" evidence="1">
    <location>
        <begin position="84"/>
        <end position="105"/>
    </location>
</feature>
<dbReference type="EMBL" id="JADBJN010000002">
    <property type="protein sequence ID" value="KAG5678718.1"/>
    <property type="molecule type" value="Genomic_DNA"/>
</dbReference>
<organism evidence="2 3">
    <name type="scientific">Polypedilum vanderplanki</name>
    <name type="common">Sleeping chironomid midge</name>
    <dbReference type="NCBI Taxonomy" id="319348"/>
    <lineage>
        <taxon>Eukaryota</taxon>
        <taxon>Metazoa</taxon>
        <taxon>Ecdysozoa</taxon>
        <taxon>Arthropoda</taxon>
        <taxon>Hexapoda</taxon>
        <taxon>Insecta</taxon>
        <taxon>Pterygota</taxon>
        <taxon>Neoptera</taxon>
        <taxon>Endopterygota</taxon>
        <taxon>Diptera</taxon>
        <taxon>Nematocera</taxon>
        <taxon>Chironomoidea</taxon>
        <taxon>Chironomidae</taxon>
        <taxon>Chironominae</taxon>
        <taxon>Polypedilum</taxon>
        <taxon>Polypedilum</taxon>
    </lineage>
</organism>
<accession>A0A9J6CAT8</accession>
<reference evidence="2" key="1">
    <citation type="submission" date="2021-03" db="EMBL/GenBank/DDBJ databases">
        <title>Chromosome level genome of the anhydrobiotic midge Polypedilum vanderplanki.</title>
        <authorList>
            <person name="Yoshida Y."/>
            <person name="Kikawada T."/>
            <person name="Gusev O."/>
        </authorList>
    </citation>
    <scope>NUCLEOTIDE SEQUENCE</scope>
    <source>
        <strain evidence="2">NIAS01</strain>
        <tissue evidence="2">Whole body or cell culture</tissue>
    </source>
</reference>
<feature type="transmembrane region" description="Helical" evidence="1">
    <location>
        <begin position="111"/>
        <end position="132"/>
    </location>
</feature>
<name>A0A9J6CAT8_POLVA</name>
<sequence>MSCSQVRFLKFCGFLSVIRNTLWIAFIMILWSLINQKHEYAIFCRVGLKLFEFYILWSSYAAVKLFEALRKMKSSKLSYFHIDCILSTLTDFIALSIFIHQYLFYRKGFEFIVVFICLLLINLTLLISVRLVKTQIERDILAQQNLHSIMMGDVCENSNSFDSWTRKIVRPAEYNYSFKMVIDEINSIYRERDS</sequence>
<keyword evidence="1" id="KW-1133">Transmembrane helix</keyword>
<keyword evidence="1" id="KW-0812">Transmembrane</keyword>